<dbReference type="InterPro" id="IPR036388">
    <property type="entry name" value="WH-like_DNA-bd_sf"/>
</dbReference>
<dbReference type="Gene3D" id="1.20.120.530">
    <property type="entry name" value="GntR ligand-binding domain-like"/>
    <property type="match status" value="1"/>
</dbReference>
<dbReference type="AlphaFoldDB" id="A0A4Z0M1Y2"/>
<evidence type="ECO:0000313" key="6">
    <source>
        <dbReference type="Proteomes" id="UP000298050"/>
    </source>
</evidence>
<name>A0A4Z0M1Y2_9GAMM</name>
<evidence type="ECO:0000313" key="5">
    <source>
        <dbReference type="EMBL" id="TGD73490.1"/>
    </source>
</evidence>
<dbReference type="InterPro" id="IPR008920">
    <property type="entry name" value="TF_FadR/GntR_C"/>
</dbReference>
<accession>A0A4Z0M1Y2</accession>
<dbReference type="Pfam" id="PF07729">
    <property type="entry name" value="FCD"/>
    <property type="match status" value="1"/>
</dbReference>
<dbReference type="SMART" id="SM00345">
    <property type="entry name" value="HTH_GNTR"/>
    <property type="match status" value="1"/>
</dbReference>
<dbReference type="GO" id="GO:0003677">
    <property type="term" value="F:DNA binding"/>
    <property type="evidence" value="ECO:0007669"/>
    <property type="project" value="UniProtKB-KW"/>
</dbReference>
<evidence type="ECO:0000259" key="4">
    <source>
        <dbReference type="SMART" id="SM00345"/>
    </source>
</evidence>
<dbReference type="SUPFAM" id="SSF48008">
    <property type="entry name" value="GntR ligand-binding domain-like"/>
    <property type="match status" value="1"/>
</dbReference>
<sequence>MDMSKGQAQRSDTRRQPLVIDATQRLRELCLDSAEGTLLGSLSAVAQSLGVGIVTVQQAARVLEHEGLLSVRRGPGGGYYVARPDDAALDRAFATYMRVHAIDYREAFGLAVMLDCEIIEAVASGLSPEDLEGIAALAADLETQVSAQDCIEFEIRFRETLLAVFQKPLLELLARVAMQMYREEHQTPFFGDAVAIDDWRAGRRRILQAILAQDPALASFEARRYRQMVDGWLRDTLPAQASGER</sequence>
<dbReference type="InterPro" id="IPR011711">
    <property type="entry name" value="GntR_C"/>
</dbReference>
<dbReference type="GO" id="GO:0003700">
    <property type="term" value="F:DNA-binding transcription factor activity"/>
    <property type="evidence" value="ECO:0007669"/>
    <property type="project" value="InterPro"/>
</dbReference>
<keyword evidence="2" id="KW-0238">DNA-binding</keyword>
<evidence type="ECO:0000256" key="2">
    <source>
        <dbReference type="ARBA" id="ARBA00023125"/>
    </source>
</evidence>
<proteinExistence type="predicted"/>
<gene>
    <name evidence="5" type="ORF">E4634_10695</name>
</gene>
<keyword evidence="1" id="KW-0805">Transcription regulation</keyword>
<comment type="caution">
    <text evidence="5">The sequence shown here is derived from an EMBL/GenBank/DDBJ whole genome shotgun (WGS) entry which is preliminary data.</text>
</comment>
<dbReference type="EMBL" id="SRLE01000007">
    <property type="protein sequence ID" value="TGD73490.1"/>
    <property type="molecule type" value="Genomic_DNA"/>
</dbReference>
<dbReference type="InterPro" id="IPR036390">
    <property type="entry name" value="WH_DNA-bd_sf"/>
</dbReference>
<keyword evidence="3" id="KW-0804">Transcription</keyword>
<dbReference type="PANTHER" id="PTHR43537:SF5">
    <property type="entry name" value="UXU OPERON TRANSCRIPTIONAL REGULATOR"/>
    <property type="match status" value="1"/>
</dbReference>
<reference evidence="5 6" key="1">
    <citation type="submission" date="2019-04" db="EMBL/GenBank/DDBJ databases">
        <title>Taxonomy of novel Haliea sp. from mangrove soil of West Coast of India.</title>
        <authorList>
            <person name="Verma A."/>
            <person name="Kumar P."/>
            <person name="Krishnamurthi S."/>
        </authorList>
    </citation>
    <scope>NUCLEOTIDE SEQUENCE [LARGE SCALE GENOMIC DNA]</scope>
    <source>
        <strain evidence="5 6">SAOS-164</strain>
    </source>
</reference>
<organism evidence="5 6">
    <name type="scientific">Mangrovimicrobium sediminis</name>
    <dbReference type="NCBI Taxonomy" id="2562682"/>
    <lineage>
        <taxon>Bacteria</taxon>
        <taxon>Pseudomonadati</taxon>
        <taxon>Pseudomonadota</taxon>
        <taxon>Gammaproteobacteria</taxon>
        <taxon>Cellvibrionales</taxon>
        <taxon>Halieaceae</taxon>
        <taxon>Mangrovimicrobium</taxon>
    </lineage>
</organism>
<dbReference type="Proteomes" id="UP000298050">
    <property type="component" value="Unassembled WGS sequence"/>
</dbReference>
<dbReference type="InterPro" id="IPR000524">
    <property type="entry name" value="Tscrpt_reg_HTH_GntR"/>
</dbReference>
<dbReference type="Gene3D" id="1.10.10.10">
    <property type="entry name" value="Winged helix-like DNA-binding domain superfamily/Winged helix DNA-binding domain"/>
    <property type="match status" value="1"/>
</dbReference>
<dbReference type="PANTHER" id="PTHR43537">
    <property type="entry name" value="TRANSCRIPTIONAL REGULATOR, GNTR FAMILY"/>
    <property type="match status" value="1"/>
</dbReference>
<evidence type="ECO:0000256" key="1">
    <source>
        <dbReference type="ARBA" id="ARBA00023015"/>
    </source>
</evidence>
<evidence type="ECO:0000256" key="3">
    <source>
        <dbReference type="ARBA" id="ARBA00023163"/>
    </source>
</evidence>
<protein>
    <submittedName>
        <fullName evidence="5">FadR family transcriptional regulator</fullName>
    </submittedName>
</protein>
<keyword evidence="6" id="KW-1185">Reference proteome</keyword>
<feature type="domain" description="HTH gntR-type" evidence="4">
    <location>
        <begin position="22"/>
        <end position="81"/>
    </location>
</feature>
<dbReference type="SUPFAM" id="SSF46785">
    <property type="entry name" value="Winged helix' DNA-binding domain"/>
    <property type="match status" value="1"/>
</dbReference>
<dbReference type="OrthoDB" id="5450856at2"/>